<dbReference type="EMBL" id="CP051677">
    <property type="protein sequence ID" value="QJD77723.1"/>
    <property type="molecule type" value="Genomic_DNA"/>
</dbReference>
<keyword evidence="3" id="KW-1185">Reference proteome</keyword>
<accession>A0A7L5DKM5</accession>
<keyword evidence="1" id="KW-0732">Signal</keyword>
<organism evidence="2 3">
    <name type="scientific">Spirosoma rhododendri</name>
    <dbReference type="NCBI Taxonomy" id="2728024"/>
    <lineage>
        <taxon>Bacteria</taxon>
        <taxon>Pseudomonadati</taxon>
        <taxon>Bacteroidota</taxon>
        <taxon>Cytophagia</taxon>
        <taxon>Cytophagales</taxon>
        <taxon>Cytophagaceae</taxon>
        <taxon>Spirosoma</taxon>
    </lineage>
</organism>
<name>A0A7L5DKM5_9BACT</name>
<evidence type="ECO:0008006" key="4">
    <source>
        <dbReference type="Google" id="ProtNLM"/>
    </source>
</evidence>
<protein>
    <recommendedName>
        <fullName evidence="4">Outer membrane protein beta-barrel domain-containing protein</fullName>
    </recommendedName>
</protein>
<evidence type="ECO:0000256" key="1">
    <source>
        <dbReference type="SAM" id="SignalP"/>
    </source>
</evidence>
<feature type="signal peptide" evidence="1">
    <location>
        <begin position="1"/>
        <end position="23"/>
    </location>
</feature>
<proteinExistence type="predicted"/>
<dbReference type="RefSeq" id="WP_169549667.1">
    <property type="nucleotide sequence ID" value="NZ_CP051677.1"/>
</dbReference>
<evidence type="ECO:0000313" key="2">
    <source>
        <dbReference type="EMBL" id="QJD77723.1"/>
    </source>
</evidence>
<sequence>MKKIRHWLSLSALLVSVPLLTLGQDSLTAATPFRAGHTVFAGVQIPLNYTLGYRYQFSRRLSVQVQGGLIAAPFERYTLKLLEGFGLDPNLSRVIDRSFRQGSSASLGISVHANSPWYGTLFGQYVHFSAGPITPADGLGIYFNRDFSGFSPLNSPAFVFNLQSNFWVAGLRVGRSFQFTNSRFGLNTELSLGKIVTTKNTFASNRPLIDDLGVTQRLYTNLDNEIDTKLRQYGYLPTLNVLLTYRLR</sequence>
<feature type="chain" id="PRO_5029638673" description="Outer membrane protein beta-barrel domain-containing protein" evidence="1">
    <location>
        <begin position="24"/>
        <end position="248"/>
    </location>
</feature>
<dbReference type="Proteomes" id="UP000501128">
    <property type="component" value="Chromosome"/>
</dbReference>
<evidence type="ECO:0000313" key="3">
    <source>
        <dbReference type="Proteomes" id="UP000501128"/>
    </source>
</evidence>
<reference evidence="2 3" key="1">
    <citation type="submission" date="2020-04" db="EMBL/GenBank/DDBJ databases">
        <title>Genome sequencing of novel species.</title>
        <authorList>
            <person name="Heo J."/>
            <person name="Kim S.-J."/>
            <person name="Kim J.-S."/>
            <person name="Hong S.-B."/>
            <person name="Kwon S.-W."/>
        </authorList>
    </citation>
    <scope>NUCLEOTIDE SEQUENCE [LARGE SCALE GENOMIC DNA]</scope>
    <source>
        <strain evidence="2 3">CJU-R4</strain>
    </source>
</reference>
<gene>
    <name evidence="2" type="ORF">HH216_04280</name>
</gene>
<dbReference type="KEGG" id="srho:HH216_04280"/>
<dbReference type="AlphaFoldDB" id="A0A7L5DKM5"/>